<feature type="compositionally biased region" description="Low complexity" evidence="1">
    <location>
        <begin position="119"/>
        <end position="128"/>
    </location>
</feature>
<evidence type="ECO:0000313" key="2">
    <source>
        <dbReference type="EMBL" id="GAA2619121.1"/>
    </source>
</evidence>
<feature type="compositionally biased region" description="Low complexity" evidence="1">
    <location>
        <begin position="58"/>
        <end position="68"/>
    </location>
</feature>
<keyword evidence="3" id="KW-1185">Reference proteome</keyword>
<feature type="compositionally biased region" description="Low complexity" evidence="1">
    <location>
        <begin position="80"/>
        <end position="104"/>
    </location>
</feature>
<dbReference type="EMBL" id="BAAATD010000009">
    <property type="protein sequence ID" value="GAA2619121.1"/>
    <property type="molecule type" value="Genomic_DNA"/>
</dbReference>
<sequence>MTRTGDGAPSPVYVINKAGISEFGQVRRTSGGTLSKQDWRPLLACAAVGTTLAVWTSTGTSTSTSSAAEQKRQAAEQERQSATQEQQAAAPEQQTAAQGRQTTAPEQQTATRERPPATQPQKPTAQERQSAEQRRQATAQSRHAAPTHGAVERPSGRAGATGTRSPHGSPSGRLRQQAVERTLRANGIRWRSNGRCSDRERTDCTSFEGIRPEALNGLIDFKHDSGCPVVISGGTERGHASGPYSHAEGYKIDLMPSRCTDRHITRHYRYAGKRSDGAELYRAPTADVYAREDSHWDITFR</sequence>
<comment type="caution">
    <text evidence="2">The sequence shown here is derived from an EMBL/GenBank/DDBJ whole genome shotgun (WGS) entry which is preliminary data.</text>
</comment>
<accession>A0ABN3Q792</accession>
<feature type="region of interest" description="Disordered" evidence="1">
    <location>
        <begin position="58"/>
        <end position="176"/>
    </location>
</feature>
<feature type="compositionally biased region" description="Basic and acidic residues" evidence="1">
    <location>
        <begin position="69"/>
        <end position="79"/>
    </location>
</feature>
<evidence type="ECO:0000256" key="1">
    <source>
        <dbReference type="SAM" id="MobiDB-lite"/>
    </source>
</evidence>
<organism evidence="2 3">
    <name type="scientific">Actinomadura fulvescens</name>
    <dbReference type="NCBI Taxonomy" id="46160"/>
    <lineage>
        <taxon>Bacteria</taxon>
        <taxon>Bacillati</taxon>
        <taxon>Actinomycetota</taxon>
        <taxon>Actinomycetes</taxon>
        <taxon>Streptosporangiales</taxon>
        <taxon>Thermomonosporaceae</taxon>
        <taxon>Actinomadura</taxon>
    </lineage>
</organism>
<dbReference type="Proteomes" id="UP001501509">
    <property type="component" value="Unassembled WGS sequence"/>
</dbReference>
<gene>
    <name evidence="2" type="ORF">GCM10010411_63490</name>
</gene>
<name>A0ABN3Q792_9ACTN</name>
<proteinExistence type="predicted"/>
<reference evidence="2 3" key="1">
    <citation type="journal article" date="2019" name="Int. J. Syst. Evol. Microbiol.">
        <title>The Global Catalogue of Microorganisms (GCM) 10K type strain sequencing project: providing services to taxonomists for standard genome sequencing and annotation.</title>
        <authorList>
            <consortium name="The Broad Institute Genomics Platform"/>
            <consortium name="The Broad Institute Genome Sequencing Center for Infectious Disease"/>
            <person name="Wu L."/>
            <person name="Ma J."/>
        </authorList>
    </citation>
    <scope>NUCLEOTIDE SEQUENCE [LARGE SCALE GENOMIC DNA]</scope>
    <source>
        <strain evidence="2 3">JCM 6833</strain>
    </source>
</reference>
<evidence type="ECO:0000313" key="3">
    <source>
        <dbReference type="Proteomes" id="UP001501509"/>
    </source>
</evidence>
<protein>
    <submittedName>
        <fullName evidence="2">Uncharacterized protein</fullName>
    </submittedName>
</protein>